<keyword evidence="1" id="KW-0472">Membrane</keyword>
<feature type="transmembrane region" description="Helical" evidence="1">
    <location>
        <begin position="40"/>
        <end position="63"/>
    </location>
</feature>
<feature type="transmembrane region" description="Helical" evidence="1">
    <location>
        <begin position="12"/>
        <end position="34"/>
    </location>
</feature>
<dbReference type="EMBL" id="LAZR01012858">
    <property type="protein sequence ID" value="KKM24749.1"/>
    <property type="molecule type" value="Genomic_DNA"/>
</dbReference>
<gene>
    <name evidence="2" type="ORF">LCGC14_1601960</name>
</gene>
<name>A0A0F9IXF8_9ZZZZ</name>
<reference evidence="2" key="1">
    <citation type="journal article" date="2015" name="Nature">
        <title>Complex archaea that bridge the gap between prokaryotes and eukaryotes.</title>
        <authorList>
            <person name="Spang A."/>
            <person name="Saw J.H."/>
            <person name="Jorgensen S.L."/>
            <person name="Zaremba-Niedzwiedzka K."/>
            <person name="Martijn J."/>
            <person name="Lind A.E."/>
            <person name="van Eijk R."/>
            <person name="Schleper C."/>
            <person name="Guy L."/>
            <person name="Ettema T.J."/>
        </authorList>
    </citation>
    <scope>NUCLEOTIDE SEQUENCE</scope>
</reference>
<evidence type="ECO:0000313" key="2">
    <source>
        <dbReference type="EMBL" id="KKM24749.1"/>
    </source>
</evidence>
<keyword evidence="1" id="KW-0812">Transmembrane</keyword>
<dbReference type="AlphaFoldDB" id="A0A0F9IXF8"/>
<proteinExistence type="predicted"/>
<evidence type="ECO:0000256" key="1">
    <source>
        <dbReference type="SAM" id="Phobius"/>
    </source>
</evidence>
<keyword evidence="1" id="KW-1133">Transmembrane helix</keyword>
<protein>
    <submittedName>
        <fullName evidence="2">Uncharacterized protein</fullName>
    </submittedName>
</protein>
<comment type="caution">
    <text evidence="2">The sequence shown here is derived from an EMBL/GenBank/DDBJ whole genome shotgun (WGS) entry which is preliminary data.</text>
</comment>
<organism evidence="2">
    <name type="scientific">marine sediment metagenome</name>
    <dbReference type="NCBI Taxonomy" id="412755"/>
    <lineage>
        <taxon>unclassified sequences</taxon>
        <taxon>metagenomes</taxon>
        <taxon>ecological metagenomes</taxon>
    </lineage>
</organism>
<sequence length="69" mass="7660">MFNKNEIPSTNVLVRVVLYFAVVVALGMSFSFTFELLNTAFEVGVLGTLLNVCAVLLFVRYVAAKHFTN</sequence>
<accession>A0A0F9IXF8</accession>